<accession>A0A0G4E8T2</accession>
<feature type="compositionally biased region" description="Pro residues" evidence="1">
    <location>
        <begin position="719"/>
        <end position="734"/>
    </location>
</feature>
<name>A0A0G4E8T2_VITBC</name>
<proteinExistence type="predicted"/>
<evidence type="ECO:0000313" key="3">
    <source>
        <dbReference type="Proteomes" id="UP000041254"/>
    </source>
</evidence>
<dbReference type="EMBL" id="CDMY01000007">
    <property type="protein sequence ID" value="CEL91611.1"/>
    <property type="molecule type" value="Genomic_DNA"/>
</dbReference>
<dbReference type="InParanoid" id="A0A0G4E8T2"/>
<dbReference type="VEuPathDB" id="CryptoDB:Vbra_10771"/>
<keyword evidence="3" id="KW-1185">Reference proteome</keyword>
<protein>
    <submittedName>
        <fullName evidence="2">Uncharacterized protein</fullName>
    </submittedName>
</protein>
<gene>
    <name evidence="2" type="ORF">Vbra_10771</name>
</gene>
<feature type="compositionally biased region" description="Low complexity" evidence="1">
    <location>
        <begin position="762"/>
        <end position="775"/>
    </location>
</feature>
<feature type="compositionally biased region" description="Polar residues" evidence="1">
    <location>
        <begin position="700"/>
        <end position="709"/>
    </location>
</feature>
<feature type="compositionally biased region" description="Pro residues" evidence="1">
    <location>
        <begin position="776"/>
        <end position="788"/>
    </location>
</feature>
<evidence type="ECO:0000256" key="1">
    <source>
        <dbReference type="SAM" id="MobiDB-lite"/>
    </source>
</evidence>
<dbReference type="Proteomes" id="UP000041254">
    <property type="component" value="Unassembled WGS sequence"/>
</dbReference>
<feature type="compositionally biased region" description="Low complexity" evidence="1">
    <location>
        <begin position="735"/>
        <end position="746"/>
    </location>
</feature>
<organism evidence="2 3">
    <name type="scientific">Vitrella brassicaformis (strain CCMP3155)</name>
    <dbReference type="NCBI Taxonomy" id="1169540"/>
    <lineage>
        <taxon>Eukaryota</taxon>
        <taxon>Sar</taxon>
        <taxon>Alveolata</taxon>
        <taxon>Colpodellida</taxon>
        <taxon>Vitrellaceae</taxon>
        <taxon>Vitrella</taxon>
    </lineage>
</organism>
<evidence type="ECO:0000313" key="2">
    <source>
        <dbReference type="EMBL" id="CEL91611.1"/>
    </source>
</evidence>
<feature type="compositionally biased region" description="Pro residues" evidence="1">
    <location>
        <begin position="747"/>
        <end position="761"/>
    </location>
</feature>
<reference evidence="2 3" key="1">
    <citation type="submission" date="2014-11" db="EMBL/GenBank/DDBJ databases">
        <authorList>
            <person name="Zhu J."/>
            <person name="Qi W."/>
            <person name="Song R."/>
        </authorList>
    </citation>
    <scope>NUCLEOTIDE SEQUENCE [LARGE SCALE GENOMIC DNA]</scope>
</reference>
<feature type="region of interest" description="Disordered" evidence="1">
    <location>
        <begin position="697"/>
        <end position="800"/>
    </location>
</feature>
<sequence>MSSTLTLTSGRGFFWRDADAAVLGRGRGGRVFRWDGEDGISGEAGKAAIKVRGVQAELKEEEKKALAREMQVEASRMNEVGHKPPFLPLLFADTDPLAAPTFIRKSGNPIPCVAIGMPLLGEERWIEMSKLLFETEHKEALFNVRLLANKTGRTPSDRLAIREGLLVITRAVREAIRGHKEALKHKMLCIDHFLNNVFIEWSALLGDDSPSRPLACQPASTCHSRFIDAANVVKMQQPGPAMTPTTDAPPPSPPAHLAPTCALVPLTAAAKQAEQQAPAGTRSFRPPELIAVKSGNPIPCVAIGMPLLGEERWVEMSKLLFETEHKEALFNVRLLANMTGRTPSDRLAIREGLLVITRAVREAIRGHKEALKHKMLCIDHFLNNVFIEWSALLGDDSPSRPLACQPASTCHSRFIDAANVVKMQQPGPAMTPTTDAPPPSPPAHLAPTCALVPLTAAAKQAEQQAPAGTRSFRPPELIAVYVAEMEEYARKPDGLPSGETFDGLLSGVPANQGETITANVRQLAERLREQFKSDGELVGEGEKEGIWMGPPTIVWGLAALLHSVVRGHTLTRHLIARLIVRAGVIEKAVYDRAPLFREDTLRGLDWDAALDEVTGTDGRPTIGEVDDCPLNAFYGLPGLEWVEEWQSILSRAAKKGLSRRCVDRGTLEELATAVETALELLEADAVGESASAHYRVDIPTPTTGLTNTPQQQHQQKSSPPAPMPAPTMPTPMPCRPAQQQQHQQKSSPPPPMPAPTMPTPMPCRAAQQQQHQQKSSPPPPMPVWPPSFPFHNPAPAVNPTYHHAQRVQPPANPFQPWKAMVVELPWHPGAFEGWRLNSRSGEWELWELEGRRVDENGAWLDTWAVRTEDQDANTRLLSLLSTASIAIDDARAAIKRAAEEAAGWIATTTTHLFGCGGQ</sequence>
<dbReference type="AlphaFoldDB" id="A0A0G4E8T2"/>